<evidence type="ECO:0000259" key="1">
    <source>
        <dbReference type="Pfam" id="PF18962"/>
    </source>
</evidence>
<dbReference type="Pfam" id="PF25852">
    <property type="entry name" value="DUF6242_C"/>
    <property type="match status" value="1"/>
</dbReference>
<accession>A0A401UC66</accession>
<evidence type="ECO:0008006" key="5">
    <source>
        <dbReference type="Google" id="ProtNLM"/>
    </source>
</evidence>
<dbReference type="InterPro" id="IPR015943">
    <property type="entry name" value="WD40/YVTN_repeat-like_dom_sf"/>
</dbReference>
<comment type="caution">
    <text evidence="3">The sequence shown here is derived from an EMBL/GenBank/DDBJ whole genome shotgun (WGS) entry which is preliminary data.</text>
</comment>
<proteinExistence type="predicted"/>
<keyword evidence="4" id="KW-1185">Reference proteome</keyword>
<evidence type="ECO:0000313" key="4">
    <source>
        <dbReference type="Proteomes" id="UP000288227"/>
    </source>
</evidence>
<dbReference type="AlphaFoldDB" id="A0A401UC66"/>
<dbReference type="InterPro" id="IPR058667">
    <property type="entry name" value="DUF6242_C"/>
</dbReference>
<dbReference type="SUPFAM" id="SSF110296">
    <property type="entry name" value="Oligoxyloglucan reducing end-specific cellobiohydrolase"/>
    <property type="match status" value="1"/>
</dbReference>
<organism evidence="3 4">
    <name type="scientific">Chryseotalea sanaruensis</name>
    <dbReference type="NCBI Taxonomy" id="2482724"/>
    <lineage>
        <taxon>Bacteria</taxon>
        <taxon>Pseudomonadati</taxon>
        <taxon>Bacteroidota</taxon>
        <taxon>Cytophagia</taxon>
        <taxon>Cytophagales</taxon>
        <taxon>Chryseotaleaceae</taxon>
        <taxon>Chryseotalea</taxon>
    </lineage>
</organism>
<dbReference type="Proteomes" id="UP000288227">
    <property type="component" value="Unassembled WGS sequence"/>
</dbReference>
<gene>
    <name evidence="3" type="ORF">SanaruYs_27380</name>
</gene>
<sequence>MSRLSFFYLRVVGSLFFLSLSSVAFSQDYWSIIPAFPGNAKTSFAGLQDSILFTGTGNGVWRSGDAGFTWERSLRAGIIYSVYASQSGKILAGGEGKIYYSNNKGLNWDSVKVTTDYPVMRIAETSSSEFFFITGTSTVNGYEGDGVFYNNGDLINWEARNSGLGDIALYCEQIAVDAHDRIYLGLGDENVNNSGGLFISDNKGLTWQKISLEARNLGTVKTSNVYGISITPDDSVIFSVSGVVTNFAVTLNMIKHRDNLDEQSSWRLIRAGISNTWWLTGILNSIHFAANGEWYSSISASVSNGGSYVSTDKGVTWTKFNVGHGISQTLQYENQFFYETSYGRIFMSQFLDDRIYGTNRSMLEPVYISGRITDDLGKPLMATLHSELYQSYSNMEGNYSIKLPKNFSGSIRPQYGQHTFEPQTLVIENLTENRTNQDFVGTYVGKHAVWGFVNDVNGLPIENAEVRGFDEILYTNQYGAFVVSVPHRWSGEIEVVVEGMEVSPAKKQIPPVTTSIYAYQFTARNAGTFVIQGEFLIQSDESVIVELQGFPETVRMGEDKKFVAQLQAGWSGIITPVAQGFTFRPSSISITNLQKDSVNILFTATAIENPVEYYQVSGSIQTSSLPLEGAPLIGFPENIFTNENGQFSITLPENWQGTITPQTAGYTFSPTSIFINPLSADLTNLNFTASLITDIDEEEGVSISAYPNPSTDGSFMLSIPDGTLAKQISIIDSSCRLIYQASENGKNNYQLNQSGLYLIKVSTNKGVQLLKLLVAQ</sequence>
<evidence type="ECO:0000313" key="3">
    <source>
        <dbReference type="EMBL" id="GCC52501.1"/>
    </source>
</evidence>
<dbReference type="OrthoDB" id="1488710at2"/>
<dbReference type="NCBIfam" id="TIGR04183">
    <property type="entry name" value="Por_Secre_tail"/>
    <property type="match status" value="1"/>
</dbReference>
<dbReference type="Pfam" id="PF18962">
    <property type="entry name" value="Por_Secre_tail"/>
    <property type="match status" value="1"/>
</dbReference>
<dbReference type="EMBL" id="BHXQ01000005">
    <property type="protein sequence ID" value="GCC52501.1"/>
    <property type="molecule type" value="Genomic_DNA"/>
</dbReference>
<dbReference type="SUPFAM" id="SSF50939">
    <property type="entry name" value="Sialidases"/>
    <property type="match status" value="1"/>
</dbReference>
<feature type="domain" description="Secretion system C-terminal sorting" evidence="1">
    <location>
        <begin position="706"/>
        <end position="773"/>
    </location>
</feature>
<feature type="domain" description="DUF6242" evidence="2">
    <location>
        <begin position="36"/>
        <end position="211"/>
    </location>
</feature>
<reference evidence="3 4" key="1">
    <citation type="submission" date="2018-11" db="EMBL/GenBank/DDBJ databases">
        <title>Chryseotalea sanarue gen. nov., sp., nov., a member of the family Cytophagaceae, isolated from a brackish lake in Hamamatsu Japan.</title>
        <authorList>
            <person name="Maejima Y."/>
            <person name="Iino T."/>
            <person name="Muraguchi Y."/>
            <person name="Fukuda K."/>
            <person name="Ohkuma M."/>
            <person name="Moriuchi R."/>
            <person name="Dohra H."/>
            <person name="Kimbara K."/>
            <person name="Shintani M."/>
        </authorList>
    </citation>
    <scope>NUCLEOTIDE SEQUENCE [LARGE SCALE GENOMIC DNA]</scope>
    <source>
        <strain evidence="3 4">Ys</strain>
    </source>
</reference>
<evidence type="ECO:0000259" key="2">
    <source>
        <dbReference type="Pfam" id="PF25852"/>
    </source>
</evidence>
<dbReference type="InterPro" id="IPR036278">
    <property type="entry name" value="Sialidase_sf"/>
</dbReference>
<dbReference type="RefSeq" id="WP_127123160.1">
    <property type="nucleotide sequence ID" value="NZ_BHXQ01000005.1"/>
</dbReference>
<name>A0A401UC66_9BACT</name>
<protein>
    <recommendedName>
        <fullName evidence="5">Secretion system C-terminal sorting domain-containing protein</fullName>
    </recommendedName>
</protein>
<dbReference type="InterPro" id="IPR026444">
    <property type="entry name" value="Secre_tail"/>
</dbReference>
<dbReference type="Gene3D" id="2.130.10.10">
    <property type="entry name" value="YVTN repeat-like/Quinoprotein amine dehydrogenase"/>
    <property type="match status" value="1"/>
</dbReference>